<evidence type="ECO:0000313" key="7">
    <source>
        <dbReference type="EMBL" id="SJZ60256.1"/>
    </source>
</evidence>
<feature type="transmembrane region" description="Helical" evidence="6">
    <location>
        <begin position="454"/>
        <end position="473"/>
    </location>
</feature>
<feature type="transmembrane region" description="Helical" evidence="6">
    <location>
        <begin position="322"/>
        <end position="341"/>
    </location>
</feature>
<evidence type="ECO:0000256" key="2">
    <source>
        <dbReference type="ARBA" id="ARBA00022475"/>
    </source>
</evidence>
<dbReference type="InterPro" id="IPR018385">
    <property type="entry name" value="C4_dicarb_anaerob_car-like"/>
</dbReference>
<dbReference type="PANTHER" id="PTHR43652">
    <property type="entry name" value="BASIC AMINO ACID ANTIPORTER YFCC-RELATED"/>
    <property type="match status" value="1"/>
</dbReference>
<dbReference type="Proteomes" id="UP000191153">
    <property type="component" value="Unassembled WGS sequence"/>
</dbReference>
<keyword evidence="3 6" id="KW-0812">Transmembrane</keyword>
<evidence type="ECO:0000313" key="8">
    <source>
        <dbReference type="Proteomes" id="UP000191153"/>
    </source>
</evidence>
<feature type="transmembrane region" description="Helical" evidence="6">
    <location>
        <begin position="143"/>
        <end position="167"/>
    </location>
</feature>
<feature type="transmembrane region" description="Helical" evidence="6">
    <location>
        <begin position="119"/>
        <end position="137"/>
    </location>
</feature>
<dbReference type="GO" id="GO:0005886">
    <property type="term" value="C:plasma membrane"/>
    <property type="evidence" value="ECO:0007669"/>
    <property type="project" value="UniProtKB-SubCell"/>
</dbReference>
<feature type="transmembrane region" description="Helical" evidence="6">
    <location>
        <begin position="493"/>
        <end position="516"/>
    </location>
</feature>
<dbReference type="EMBL" id="FUWX01000007">
    <property type="protein sequence ID" value="SJZ60256.1"/>
    <property type="molecule type" value="Genomic_DNA"/>
</dbReference>
<feature type="transmembrane region" description="Helical" evidence="6">
    <location>
        <begin position="259"/>
        <end position="280"/>
    </location>
</feature>
<dbReference type="Pfam" id="PF03606">
    <property type="entry name" value="DcuC"/>
    <property type="match status" value="1"/>
</dbReference>
<dbReference type="OrthoDB" id="255482at2"/>
<feature type="transmembrane region" description="Helical" evidence="6">
    <location>
        <begin position="9"/>
        <end position="29"/>
    </location>
</feature>
<evidence type="ECO:0000256" key="6">
    <source>
        <dbReference type="SAM" id="Phobius"/>
    </source>
</evidence>
<dbReference type="RefSeq" id="WP_078693547.1">
    <property type="nucleotide sequence ID" value="NZ_FUWX01000007.1"/>
</dbReference>
<protein>
    <submittedName>
        <fullName evidence="7">Uncharacterized membrane protein YfcC, ion transporter superfamily</fullName>
    </submittedName>
</protein>
<feature type="transmembrane region" description="Helical" evidence="6">
    <location>
        <begin position="425"/>
        <end position="442"/>
    </location>
</feature>
<sequence>MSKKKSKMLSAYSIVFIFLIITAILTWFVPTSVVVSNHGVKEVIYNASFGPNGEVLQGAGYNPAGIWDIIMAPITGFNKSSEVGIAILLAGSFLGIMNYVGALDAGIGHLLKKHTGTSLIALLMFVFAIFGTVFGLWEEIPAFSIVIVPLFVLAGYDVMTGLGVLFVGATVGNMASIVNPFSTGAAIGAIGNPDLSLGSGMFLRIVLFVVLYLIGTGMMIKYANGVKADKSKSILSDLTDINTMTHDEKKLPELTKKRFWSLVIFICIIIALILGYMPWYQIKLGDGKTLQGIINAPINFIGSIPFIGNLTGLKHMTPFGDWYFGEFSFVFLFGSILLGFVNRIPEKDFVREFTNGAKDLLGVVLVLAVANGISVLMGSKTFGISVTFVYWIQGALQGIPAWAFAVATILAYMGIGFFLQSTSGVAGITMPILGAVAMALFATSKIGAAGGQILLISAFTMGLNFLNGLYPSATSMGTLALFNVPYDRYLKFMIKMFIPLIVVGAFILSISQYIGLI</sequence>
<dbReference type="PANTHER" id="PTHR43652:SF6">
    <property type="entry name" value="ARGININE REPRESSOR"/>
    <property type="match status" value="1"/>
</dbReference>
<keyword evidence="5 6" id="KW-0472">Membrane</keyword>
<comment type="subcellular location">
    <subcellularLocation>
        <location evidence="1">Cell membrane</location>
        <topology evidence="1">Multi-pass membrane protein</topology>
    </subcellularLocation>
</comment>
<dbReference type="AlphaFoldDB" id="A0A1T4M021"/>
<feature type="transmembrane region" description="Helical" evidence="6">
    <location>
        <begin position="399"/>
        <end position="419"/>
    </location>
</feature>
<name>A0A1T4M021_9FUSO</name>
<dbReference type="InterPro" id="IPR051679">
    <property type="entry name" value="DASS-Related_Transporters"/>
</dbReference>
<accession>A0A1T4M021</accession>
<proteinExistence type="predicted"/>
<evidence type="ECO:0000256" key="5">
    <source>
        <dbReference type="ARBA" id="ARBA00023136"/>
    </source>
</evidence>
<evidence type="ECO:0000256" key="4">
    <source>
        <dbReference type="ARBA" id="ARBA00022989"/>
    </source>
</evidence>
<feature type="transmembrane region" description="Helical" evidence="6">
    <location>
        <begin position="83"/>
        <end position="107"/>
    </location>
</feature>
<feature type="transmembrane region" description="Helical" evidence="6">
    <location>
        <begin position="202"/>
        <end position="223"/>
    </location>
</feature>
<gene>
    <name evidence="7" type="ORF">SAMN02745174_01035</name>
</gene>
<keyword evidence="4 6" id="KW-1133">Transmembrane helix</keyword>
<feature type="transmembrane region" description="Helical" evidence="6">
    <location>
        <begin position="361"/>
        <end position="392"/>
    </location>
</feature>
<keyword evidence="8" id="KW-1185">Reference proteome</keyword>
<evidence type="ECO:0000256" key="3">
    <source>
        <dbReference type="ARBA" id="ARBA00022692"/>
    </source>
</evidence>
<reference evidence="7 8" key="1">
    <citation type="submission" date="2017-02" db="EMBL/GenBank/DDBJ databases">
        <authorList>
            <person name="Peterson S.W."/>
        </authorList>
    </citation>
    <scope>NUCLEOTIDE SEQUENCE [LARGE SCALE GENOMIC DNA]</scope>
    <source>
        <strain evidence="7 8">ATCC 700028</strain>
    </source>
</reference>
<evidence type="ECO:0000256" key="1">
    <source>
        <dbReference type="ARBA" id="ARBA00004651"/>
    </source>
</evidence>
<organism evidence="7 8">
    <name type="scientific">Cetobacterium ceti</name>
    <dbReference type="NCBI Taxonomy" id="180163"/>
    <lineage>
        <taxon>Bacteria</taxon>
        <taxon>Fusobacteriati</taxon>
        <taxon>Fusobacteriota</taxon>
        <taxon>Fusobacteriia</taxon>
        <taxon>Fusobacteriales</taxon>
        <taxon>Fusobacteriaceae</taxon>
        <taxon>Cetobacterium</taxon>
    </lineage>
</organism>
<keyword evidence="2" id="KW-1003">Cell membrane</keyword>
<dbReference type="STRING" id="180163.SAMN02745174_01035"/>